<dbReference type="EMBL" id="MEUB01000071">
    <property type="protein sequence ID" value="OGC18548.1"/>
    <property type="molecule type" value="Genomic_DNA"/>
</dbReference>
<dbReference type="GO" id="GO:0016787">
    <property type="term" value="F:hydrolase activity"/>
    <property type="evidence" value="ECO:0007669"/>
    <property type="project" value="InterPro"/>
</dbReference>
<dbReference type="PANTHER" id="PTHR43808">
    <property type="entry name" value="ACETYLORNITHINE DEACETYLASE"/>
    <property type="match status" value="1"/>
</dbReference>
<dbReference type="SUPFAM" id="SSF53187">
    <property type="entry name" value="Zn-dependent exopeptidases"/>
    <property type="match status" value="1"/>
</dbReference>
<evidence type="ECO:0008006" key="3">
    <source>
        <dbReference type="Google" id="ProtNLM"/>
    </source>
</evidence>
<organism evidence="1 2">
    <name type="scientific">candidate division WOR-1 bacterium RIFOXYB2_FULL_37_13</name>
    <dbReference type="NCBI Taxonomy" id="1802579"/>
    <lineage>
        <taxon>Bacteria</taxon>
        <taxon>Bacillati</taxon>
        <taxon>Saganbacteria</taxon>
    </lineage>
</organism>
<dbReference type="PANTHER" id="PTHR43808:SF27">
    <property type="entry name" value="PROTEIN ROCB"/>
    <property type="match status" value="1"/>
</dbReference>
<sequence>MTTMSPRFCKIYNDEREACADFLESQLSPLGFHVSRFTTPTSMAHDEEYMGRWHTSCKKTEIDPSAEFPHLYATTDPNGRNKKRIIFVEHYDVVKATNGDRWKTNPFKLEQEGTRLYGRGASDMKGGIAAHLVALKMYKEIIGKFPSNIAIDIIINSLEEVMSPFGIQDHLTHLINSGRFAPDSKIYLVETEATQSQIANARRMAGVYSLPLANFNPLAGLERETQIFRFTSNGGHAGQFNIKEGLENHSLFLAVENFFNNYTNIGYYPIWLNATPCAENAIPSVIQLGLTRKKSDTNIMLLAAMRFMYELTANTNWQEPAWNSRGTTLSSFFNGKEGEAFLRTFFRSFVDEEKAKRYLDEAVDRTNTYMQRKFPGWQNWGHGQFDICFHAFHTPEASRLLKTASEILAELTKEEHKIFSPFGNGDIQIARKLLTDAGHQVQSMVFGPTGSNEHRANEYVLFDSLVLSALFYYQLMRRFVGNKPA</sequence>
<protein>
    <recommendedName>
        <fullName evidence="3">Peptidase M20 dimerisation domain-containing protein</fullName>
    </recommendedName>
</protein>
<dbReference type="Pfam" id="PF01546">
    <property type="entry name" value="Peptidase_M20"/>
    <property type="match status" value="1"/>
</dbReference>
<gene>
    <name evidence="1" type="ORF">A2310_01925</name>
</gene>
<accession>A0A1F4SDP2</accession>
<dbReference type="InterPro" id="IPR050072">
    <property type="entry name" value="Peptidase_M20A"/>
</dbReference>
<evidence type="ECO:0000313" key="2">
    <source>
        <dbReference type="Proteomes" id="UP000178417"/>
    </source>
</evidence>
<reference evidence="1 2" key="1">
    <citation type="journal article" date="2016" name="Nat. Commun.">
        <title>Thousands of microbial genomes shed light on interconnected biogeochemical processes in an aquifer system.</title>
        <authorList>
            <person name="Anantharaman K."/>
            <person name="Brown C.T."/>
            <person name="Hug L.A."/>
            <person name="Sharon I."/>
            <person name="Castelle C.J."/>
            <person name="Probst A.J."/>
            <person name="Thomas B.C."/>
            <person name="Singh A."/>
            <person name="Wilkins M.J."/>
            <person name="Karaoz U."/>
            <person name="Brodie E.L."/>
            <person name="Williams K.H."/>
            <person name="Hubbard S.S."/>
            <person name="Banfield J.F."/>
        </authorList>
    </citation>
    <scope>NUCLEOTIDE SEQUENCE [LARGE SCALE GENOMIC DNA]</scope>
</reference>
<dbReference type="STRING" id="1802579.A2310_01925"/>
<dbReference type="Proteomes" id="UP000178417">
    <property type="component" value="Unassembled WGS sequence"/>
</dbReference>
<dbReference type="AlphaFoldDB" id="A0A1F4SDP2"/>
<name>A0A1F4SDP2_UNCSA</name>
<dbReference type="Gene3D" id="3.40.630.10">
    <property type="entry name" value="Zn peptidases"/>
    <property type="match status" value="2"/>
</dbReference>
<proteinExistence type="predicted"/>
<comment type="caution">
    <text evidence="1">The sequence shown here is derived from an EMBL/GenBank/DDBJ whole genome shotgun (WGS) entry which is preliminary data.</text>
</comment>
<evidence type="ECO:0000313" key="1">
    <source>
        <dbReference type="EMBL" id="OGC18548.1"/>
    </source>
</evidence>
<dbReference type="InterPro" id="IPR002933">
    <property type="entry name" value="Peptidase_M20"/>
</dbReference>